<dbReference type="AlphaFoldDB" id="A0A2U2DUZ8"/>
<organism evidence="1 2">
    <name type="scientific">Metarhizobium album</name>
    <dbReference type="NCBI Taxonomy" id="2182425"/>
    <lineage>
        <taxon>Bacteria</taxon>
        <taxon>Pseudomonadati</taxon>
        <taxon>Pseudomonadota</taxon>
        <taxon>Alphaproteobacteria</taxon>
        <taxon>Hyphomicrobiales</taxon>
        <taxon>Rhizobiaceae</taxon>
        <taxon>Metarhizobium</taxon>
    </lineage>
</organism>
<comment type="caution">
    <text evidence="1">The sequence shown here is derived from an EMBL/GenBank/DDBJ whole genome shotgun (WGS) entry which is preliminary data.</text>
</comment>
<evidence type="ECO:0000313" key="2">
    <source>
        <dbReference type="Proteomes" id="UP000245252"/>
    </source>
</evidence>
<keyword evidence="2" id="KW-1185">Reference proteome</keyword>
<name>A0A2U2DUZ8_9HYPH</name>
<evidence type="ECO:0000313" key="1">
    <source>
        <dbReference type="EMBL" id="PWE57145.1"/>
    </source>
</evidence>
<reference evidence="1 2" key="1">
    <citation type="submission" date="2018-05" db="EMBL/GenBank/DDBJ databases">
        <title>The draft genome of strain NS-104.</title>
        <authorList>
            <person name="Hang P."/>
            <person name="Jiang J."/>
        </authorList>
    </citation>
    <scope>NUCLEOTIDE SEQUENCE [LARGE SCALE GENOMIC DNA]</scope>
    <source>
        <strain evidence="1 2">NS-104</strain>
    </source>
</reference>
<dbReference type="Proteomes" id="UP000245252">
    <property type="component" value="Unassembled WGS sequence"/>
</dbReference>
<gene>
    <name evidence="1" type="ORF">DEM27_05755</name>
</gene>
<sequence length="124" mass="13477">MAGGNINQPKEMIMPKLVIDVSQADEASAAQDAIVRKQKIEMIVEDCRFAQIVSTGHSKALLIGRRVVDVFGEDPELLIEAISIALRRGGEARAYNDCAKRSAEEDYRQSVQSSVAAARSMASL</sequence>
<proteinExistence type="predicted"/>
<accession>A0A2U2DUZ8</accession>
<protein>
    <submittedName>
        <fullName evidence="1">Uncharacterized protein</fullName>
    </submittedName>
</protein>
<dbReference type="EMBL" id="QFBC01000002">
    <property type="protein sequence ID" value="PWE57145.1"/>
    <property type="molecule type" value="Genomic_DNA"/>
</dbReference>